<accession>A0A0H3LQQ6</accession>
<dbReference type="AlphaFoldDB" id="A0A0H3LQQ6"/>
<dbReference type="Pfam" id="PF04909">
    <property type="entry name" value="Amidohydro_2"/>
    <property type="match status" value="1"/>
</dbReference>
<dbReference type="PANTHER" id="PTHR43569">
    <property type="entry name" value="AMIDOHYDROLASE"/>
    <property type="match status" value="1"/>
</dbReference>
<evidence type="ECO:0000259" key="2">
    <source>
        <dbReference type="Pfam" id="PF04909"/>
    </source>
</evidence>
<proteinExistence type="inferred from homology"/>
<dbReference type="Gene3D" id="3.20.20.140">
    <property type="entry name" value="Metal-dependent hydrolases"/>
    <property type="match status" value="1"/>
</dbReference>
<dbReference type="eggNOG" id="COG3618">
    <property type="taxonomic scope" value="Bacteria"/>
</dbReference>
<dbReference type="Proteomes" id="UP000001027">
    <property type="component" value="Chromosome"/>
</dbReference>
<dbReference type="RefSeq" id="WP_010927101.1">
    <property type="nucleotide sequence ID" value="NC_002927.3"/>
</dbReference>
<protein>
    <recommendedName>
        <fullName evidence="2">Amidohydrolase-related domain-containing protein</fullName>
    </recommendedName>
</protein>
<dbReference type="GO" id="GO:0016787">
    <property type="term" value="F:hydrolase activity"/>
    <property type="evidence" value="ECO:0007669"/>
    <property type="project" value="InterPro"/>
</dbReference>
<name>A0A0H3LQQ6_BORBR</name>
<dbReference type="InterPro" id="IPR006680">
    <property type="entry name" value="Amidohydro-rel"/>
</dbReference>
<evidence type="ECO:0000256" key="1">
    <source>
        <dbReference type="ARBA" id="ARBA00038310"/>
    </source>
</evidence>
<gene>
    <name evidence="3" type="ordered locus">BB4335</name>
</gene>
<organism evidence="3 4">
    <name type="scientific">Bordetella bronchiseptica (strain ATCC BAA-588 / NCTC 13252 / RB50)</name>
    <name type="common">Alcaligenes bronchisepticus</name>
    <dbReference type="NCBI Taxonomy" id="257310"/>
    <lineage>
        <taxon>Bacteria</taxon>
        <taxon>Pseudomonadati</taxon>
        <taxon>Pseudomonadota</taxon>
        <taxon>Betaproteobacteria</taxon>
        <taxon>Burkholderiales</taxon>
        <taxon>Alcaligenaceae</taxon>
        <taxon>Bordetella</taxon>
    </lineage>
</organism>
<dbReference type="SMR" id="A0A0H3LQQ6"/>
<sequence>MNIQKAHDVAPPEWLAQVREPALCPGQIIVDPHHHLWDRQGQLYLLPQFLEDQAGDHRIVSTVYVQGRAMYRAGAHALAPVGETEFARGVAAMCASGRYGETRVCDGIVAHADLTQGDGVERVLQAHVEAGGRHFKGIRHMATWDADPALMNPDVAPPPHLLGETRFRRGFAVLDRMGLVFDAWVFHPQLADVVALASAFPDTTIVLNHLGGILNTGSYAGRREAIRADWLASLRELATCPNVYLKLGGLGMRISGFDYPSRPRPPNSTELAADFAPYMLPAIDLFGPERCMFESNFPVDKRSYTYGVLWNAFKRLAADMSQAERDHLFYQTAAKAYRLNLDHIAAD</sequence>
<dbReference type="SUPFAM" id="SSF51556">
    <property type="entry name" value="Metallo-dependent hydrolases"/>
    <property type="match status" value="1"/>
</dbReference>
<feature type="domain" description="Amidohydrolase-related" evidence="2">
    <location>
        <begin position="30"/>
        <end position="339"/>
    </location>
</feature>
<evidence type="ECO:0000313" key="3">
    <source>
        <dbReference type="EMBL" id="CAE34698.1"/>
    </source>
</evidence>
<dbReference type="HOGENOM" id="CLU_044590_3_1_4"/>
<dbReference type="EMBL" id="BX640450">
    <property type="protein sequence ID" value="CAE34698.1"/>
    <property type="molecule type" value="Genomic_DNA"/>
</dbReference>
<dbReference type="InterPro" id="IPR032466">
    <property type="entry name" value="Metal_Hydrolase"/>
</dbReference>
<evidence type="ECO:0000313" key="4">
    <source>
        <dbReference type="Proteomes" id="UP000001027"/>
    </source>
</evidence>
<dbReference type="KEGG" id="bbr:BB4335"/>
<dbReference type="PANTHER" id="PTHR43569:SF1">
    <property type="entry name" value="BLL3371 PROTEIN"/>
    <property type="match status" value="1"/>
</dbReference>
<dbReference type="InterPro" id="IPR052350">
    <property type="entry name" value="Metallo-dep_Lactonases"/>
</dbReference>
<comment type="similarity">
    <text evidence="1">Belongs to the metallo-dependent hydrolases superfamily.</text>
</comment>
<reference evidence="3 4" key="1">
    <citation type="journal article" date="2003" name="Nat. Genet.">
        <title>Comparative analysis of the genome sequences of Bordetella pertussis, Bordetella parapertussis and Bordetella bronchiseptica.</title>
        <authorList>
            <person name="Parkhill J."/>
            <person name="Sebaihia M."/>
            <person name="Preston A."/>
            <person name="Murphy L.D."/>
            <person name="Thomson N.R."/>
            <person name="Harris D.E."/>
            <person name="Holden M.T.G."/>
            <person name="Churcher C.M."/>
            <person name="Bentley S.D."/>
            <person name="Mungall K.L."/>
            <person name="Cerdeno-Tarraga A.-M."/>
            <person name="Temple L."/>
            <person name="James K.D."/>
            <person name="Harris B."/>
            <person name="Quail M.A."/>
            <person name="Achtman M."/>
            <person name="Atkin R."/>
            <person name="Baker S."/>
            <person name="Basham D."/>
            <person name="Bason N."/>
            <person name="Cherevach I."/>
            <person name="Chillingworth T."/>
            <person name="Collins M."/>
            <person name="Cronin A."/>
            <person name="Davis P."/>
            <person name="Doggett J."/>
            <person name="Feltwell T."/>
            <person name="Goble A."/>
            <person name="Hamlin N."/>
            <person name="Hauser H."/>
            <person name="Holroyd S."/>
            <person name="Jagels K."/>
            <person name="Leather S."/>
            <person name="Moule S."/>
            <person name="Norberczak H."/>
            <person name="O'Neil S."/>
            <person name="Ormond D."/>
            <person name="Price C."/>
            <person name="Rabbinowitsch E."/>
            <person name="Rutter S."/>
            <person name="Sanders M."/>
            <person name="Saunders D."/>
            <person name="Seeger K."/>
            <person name="Sharp S."/>
            <person name="Simmonds M."/>
            <person name="Skelton J."/>
            <person name="Squares R."/>
            <person name="Squares S."/>
            <person name="Stevens K."/>
            <person name="Unwin L."/>
            <person name="Whitehead S."/>
            <person name="Barrell B.G."/>
            <person name="Maskell D.J."/>
        </authorList>
    </citation>
    <scope>NUCLEOTIDE SEQUENCE [LARGE SCALE GENOMIC DNA]</scope>
    <source>
        <strain evidence="3 4">ATCC BAA-588 / NCTC 13252 / RB50</strain>
    </source>
</reference>